<evidence type="ECO:0000313" key="9">
    <source>
        <dbReference type="Proteomes" id="UP000427769"/>
    </source>
</evidence>
<dbReference type="GO" id="GO:0003988">
    <property type="term" value="F:acetyl-CoA C-acyltransferase activity"/>
    <property type="evidence" value="ECO:0007669"/>
    <property type="project" value="UniProtKB-ARBA"/>
</dbReference>
<evidence type="ECO:0008006" key="10">
    <source>
        <dbReference type="Google" id="ProtNLM"/>
    </source>
</evidence>
<evidence type="ECO:0000259" key="6">
    <source>
        <dbReference type="Pfam" id="PF00108"/>
    </source>
</evidence>
<dbReference type="AlphaFoldDB" id="A0A5K7Z3A6"/>
<dbReference type="SUPFAM" id="SSF53901">
    <property type="entry name" value="Thiolase-like"/>
    <property type="match status" value="2"/>
</dbReference>
<dbReference type="KEGG" id="dwd:DSCW_14480"/>
<feature type="active site" description="Acyl-thioester intermediate" evidence="4">
    <location>
        <position position="90"/>
    </location>
</feature>
<accession>A0A5K7Z3A6</accession>
<evidence type="ECO:0000313" key="8">
    <source>
        <dbReference type="EMBL" id="BBO74031.1"/>
    </source>
</evidence>
<evidence type="ECO:0000256" key="4">
    <source>
        <dbReference type="PIRSR" id="PIRSR000429-1"/>
    </source>
</evidence>
<dbReference type="InterPro" id="IPR016039">
    <property type="entry name" value="Thiolase-like"/>
</dbReference>
<dbReference type="InterPro" id="IPR020617">
    <property type="entry name" value="Thiolase_C"/>
</dbReference>
<feature type="domain" description="Thiolase C-terminal" evidence="7">
    <location>
        <begin position="279"/>
        <end position="394"/>
    </location>
</feature>
<reference evidence="8 9" key="1">
    <citation type="submission" date="2019-11" db="EMBL/GenBank/DDBJ databases">
        <title>Comparative genomics of hydrocarbon-degrading Desulfosarcina strains.</title>
        <authorList>
            <person name="Watanabe M."/>
            <person name="Kojima H."/>
            <person name="Fukui M."/>
        </authorList>
    </citation>
    <scope>NUCLEOTIDE SEQUENCE [LARGE SCALE GENOMIC DNA]</scope>
    <source>
        <strain evidence="8 9">PP31</strain>
    </source>
</reference>
<feature type="domain" description="Thiolase N-terminal" evidence="6">
    <location>
        <begin position="14"/>
        <end position="263"/>
    </location>
</feature>
<evidence type="ECO:0000256" key="1">
    <source>
        <dbReference type="ARBA" id="ARBA00010982"/>
    </source>
</evidence>
<evidence type="ECO:0000256" key="5">
    <source>
        <dbReference type="RuleBase" id="RU003557"/>
    </source>
</evidence>
<sequence length="396" mass="43182">MLTKAFIPYKGYYSTPFCRWQGAMANENSITLGAKTAARWMAEKKWEPTIFDYLVFGNTISQLHQFYSAPWAASLMGCGGITGMTVSQACTTGTTCIFQAATFIETGMAANAFVLTTDRTSNGPHTIWPNPNGPGGEVISENWLMDNFNSDPNVGLRMVETAENVAREEGFTKEECDRLALRRYEQYRMALDDNRAFQKRYMFGAEIRVSRKKTILVEEDEGIMPTTAEGLAKLRPLIPDGVLSFGAQTHPADGNASIVVTTRENADRLSADAAIPIQVISYGYAREKKGYMAAAPVPAARMALEKANLSIGDIKVIKTHNPFVVNDLNFAKKMGIDADGFNNYGSSMIYGHPQGSTATRLIVEGIEETVMEGGGYFLWTGCAAGDCGASLVLKIG</sequence>
<evidence type="ECO:0000256" key="3">
    <source>
        <dbReference type="ARBA" id="ARBA00023315"/>
    </source>
</evidence>
<keyword evidence="3 5" id="KW-0012">Acyltransferase</keyword>
<evidence type="ECO:0000259" key="7">
    <source>
        <dbReference type="Pfam" id="PF02803"/>
    </source>
</evidence>
<evidence type="ECO:0000256" key="2">
    <source>
        <dbReference type="ARBA" id="ARBA00022679"/>
    </source>
</evidence>
<dbReference type="Pfam" id="PF02803">
    <property type="entry name" value="Thiolase_C"/>
    <property type="match status" value="1"/>
</dbReference>
<protein>
    <recommendedName>
        <fullName evidence="10">Acetyl-CoA acetyltransferase</fullName>
    </recommendedName>
</protein>
<dbReference type="OrthoDB" id="9764638at2"/>
<comment type="similarity">
    <text evidence="1 5">Belongs to the thiolase-like superfamily. Thiolase family.</text>
</comment>
<feature type="active site" description="Proton acceptor" evidence="4">
    <location>
        <position position="352"/>
    </location>
</feature>
<proteinExistence type="inferred from homology"/>
<gene>
    <name evidence="8" type="ORF">DSCW_14480</name>
</gene>
<dbReference type="Pfam" id="PF00108">
    <property type="entry name" value="Thiolase_N"/>
    <property type="match status" value="1"/>
</dbReference>
<name>A0A5K7Z3A6_9BACT</name>
<dbReference type="CDD" id="cd00751">
    <property type="entry name" value="thiolase"/>
    <property type="match status" value="1"/>
</dbReference>
<organism evidence="8 9">
    <name type="scientific">Desulfosarcina widdelii</name>
    <dbReference type="NCBI Taxonomy" id="947919"/>
    <lineage>
        <taxon>Bacteria</taxon>
        <taxon>Pseudomonadati</taxon>
        <taxon>Thermodesulfobacteriota</taxon>
        <taxon>Desulfobacteria</taxon>
        <taxon>Desulfobacterales</taxon>
        <taxon>Desulfosarcinaceae</taxon>
        <taxon>Desulfosarcina</taxon>
    </lineage>
</organism>
<dbReference type="InterPro" id="IPR002155">
    <property type="entry name" value="Thiolase"/>
</dbReference>
<dbReference type="RefSeq" id="WP_155303090.1">
    <property type="nucleotide sequence ID" value="NZ_AP021875.1"/>
</dbReference>
<dbReference type="Proteomes" id="UP000427769">
    <property type="component" value="Chromosome"/>
</dbReference>
<keyword evidence="9" id="KW-1185">Reference proteome</keyword>
<dbReference type="PANTHER" id="PTHR18919:SF107">
    <property type="entry name" value="ACETYL-COA ACETYLTRANSFERASE, CYTOSOLIC"/>
    <property type="match status" value="1"/>
</dbReference>
<dbReference type="InterPro" id="IPR020616">
    <property type="entry name" value="Thiolase_N"/>
</dbReference>
<dbReference type="PIRSF" id="PIRSF000429">
    <property type="entry name" value="Ac-CoA_Ac_transf"/>
    <property type="match status" value="1"/>
</dbReference>
<dbReference type="PANTHER" id="PTHR18919">
    <property type="entry name" value="ACETYL-COA C-ACYLTRANSFERASE"/>
    <property type="match status" value="1"/>
</dbReference>
<dbReference type="Gene3D" id="3.40.47.10">
    <property type="match status" value="2"/>
</dbReference>
<keyword evidence="2 5" id="KW-0808">Transferase</keyword>
<feature type="active site" description="Proton acceptor" evidence="4">
    <location>
        <position position="382"/>
    </location>
</feature>
<dbReference type="EMBL" id="AP021875">
    <property type="protein sequence ID" value="BBO74031.1"/>
    <property type="molecule type" value="Genomic_DNA"/>
</dbReference>